<evidence type="ECO:0008006" key="3">
    <source>
        <dbReference type="Google" id="ProtNLM"/>
    </source>
</evidence>
<name>G7Z7U9_AZOL4</name>
<dbReference type="KEGG" id="ali:AZOLI_0101"/>
<proteinExistence type="predicted"/>
<keyword evidence="2" id="KW-1185">Reference proteome</keyword>
<dbReference type="AlphaFoldDB" id="G7Z7U9"/>
<organism evidence="1 2">
    <name type="scientific">Azospirillum lipoferum (strain 4B)</name>
    <dbReference type="NCBI Taxonomy" id="862719"/>
    <lineage>
        <taxon>Bacteria</taxon>
        <taxon>Pseudomonadati</taxon>
        <taxon>Pseudomonadota</taxon>
        <taxon>Alphaproteobacteria</taxon>
        <taxon>Rhodospirillales</taxon>
        <taxon>Azospirillaceae</taxon>
        <taxon>Azospirillum</taxon>
    </lineage>
</organism>
<dbReference type="EMBL" id="FQ311868">
    <property type="protein sequence ID" value="CBS85521.1"/>
    <property type="molecule type" value="Genomic_DNA"/>
</dbReference>
<sequence length="124" mass="14705">MPSTSLIDPVVYYRLSETIRNTLTWKSQRTVNSKIEASGRSQIILNNNLVFLRKQDGSYIAYNWDNHHYMEGDETLRNIIEEWRNPLQLDFGLANICQKYGMHEDDVRSYLAKMLKYHHLVIQQ</sequence>
<accession>G7Z7U9</accession>
<evidence type="ECO:0000313" key="2">
    <source>
        <dbReference type="Proteomes" id="UP000005667"/>
    </source>
</evidence>
<evidence type="ECO:0000313" key="1">
    <source>
        <dbReference type="EMBL" id="CBS85521.1"/>
    </source>
</evidence>
<dbReference type="HOGENOM" id="CLU_1999213_0_0_5"/>
<reference evidence="2" key="1">
    <citation type="journal article" date="2011" name="PLoS Genet.">
        <title>Azospirillum genomes reveal transition of bacteria from aquatic to terrestrial environments.</title>
        <authorList>
            <person name="Wisniewski-Dye F."/>
            <person name="Borziak K."/>
            <person name="Khalsa-Moyers G."/>
            <person name="Alexandre G."/>
            <person name="Sukharnikov L.O."/>
            <person name="Wuichet K."/>
            <person name="Hurst G.B."/>
            <person name="McDonald W.H."/>
            <person name="Robertson J.S."/>
            <person name="Barbe V."/>
            <person name="Calteau A."/>
            <person name="Rouy Z."/>
            <person name="Mangenot S."/>
            <person name="Prigent-Combaret C."/>
            <person name="Normand P."/>
            <person name="Boyer M."/>
            <person name="Siguier P."/>
            <person name="Dessaux Y."/>
            <person name="Elmerich C."/>
            <person name="Condemine G."/>
            <person name="Krishnen G."/>
            <person name="Kennedy I."/>
            <person name="Paterson A.H."/>
            <person name="Gonzalez V."/>
            <person name="Mavingui P."/>
            <person name="Zhulin I.B."/>
        </authorList>
    </citation>
    <scope>NUCLEOTIDE SEQUENCE [LARGE SCALE GENOMIC DNA]</scope>
    <source>
        <strain evidence="2">4B</strain>
    </source>
</reference>
<gene>
    <name evidence="1" type="ordered locus">AZOLI_0101</name>
</gene>
<protein>
    <recommendedName>
        <fullName evidence="3">PqqD family protein</fullName>
    </recommendedName>
</protein>
<dbReference type="Proteomes" id="UP000005667">
    <property type="component" value="Chromosome"/>
</dbReference>